<evidence type="ECO:0000313" key="1">
    <source>
        <dbReference type="EMBL" id="RON16302.1"/>
    </source>
</evidence>
<evidence type="ECO:0000313" key="2">
    <source>
        <dbReference type="Proteomes" id="UP000285636"/>
    </source>
</evidence>
<sequence length="231" mass="25899">MLDFNYAVYIDGGSVLLLSHELSARECTDVLDSTLFMQLAAAAEQPGLVGYEQWWGFYRSQLNKFGWSRIQDFEGSFRSDPDLLSQTVSQAMASKVRRFLSAEYVDAVGRAFVEVSRLSPHHLARTLLRYYSIAEDPVSKLTTVRLQFGVVVAGARLICLTVSFITREALSSSIIEQNFQTDDVIGEIEFKGCVAVLDSAAYDSWRGRIAMAVTPFREEQIRAVSSPDTKW</sequence>
<name>A0A423HSZ9_9PSED</name>
<dbReference type="EMBL" id="MOBK01000013">
    <property type="protein sequence ID" value="RON16302.1"/>
    <property type="molecule type" value="Genomic_DNA"/>
</dbReference>
<dbReference type="AlphaFoldDB" id="A0A423HSZ9"/>
<proteinExistence type="predicted"/>
<accession>A0A423HSZ9</accession>
<protein>
    <submittedName>
        <fullName evidence="1">Uncharacterized protein</fullName>
    </submittedName>
</protein>
<comment type="caution">
    <text evidence="1">The sequence shown here is derived from an EMBL/GenBank/DDBJ whole genome shotgun (WGS) entry which is preliminary data.</text>
</comment>
<reference evidence="1 2" key="1">
    <citation type="submission" date="2016-10" db="EMBL/GenBank/DDBJ databases">
        <title>Comparative genome analysis of multiple Pseudomonas spp. focuses on biocontrol and plant growth promoting traits.</title>
        <authorList>
            <person name="Tao X.-Y."/>
            <person name="Taylor C.G."/>
        </authorList>
    </citation>
    <scope>NUCLEOTIDE SEQUENCE [LARGE SCALE GENOMIC DNA]</scope>
    <source>
        <strain evidence="1 2">38D7</strain>
    </source>
</reference>
<dbReference type="RefSeq" id="WP_123435964.1">
    <property type="nucleotide sequence ID" value="NZ_MOBK01000013.1"/>
</dbReference>
<gene>
    <name evidence="1" type="ORF">BK660_26140</name>
</gene>
<dbReference type="Proteomes" id="UP000285636">
    <property type="component" value="Unassembled WGS sequence"/>
</dbReference>
<organism evidence="1 2">
    <name type="scientific">Pseudomonas brassicacearum</name>
    <dbReference type="NCBI Taxonomy" id="930166"/>
    <lineage>
        <taxon>Bacteria</taxon>
        <taxon>Pseudomonadati</taxon>
        <taxon>Pseudomonadota</taxon>
        <taxon>Gammaproteobacteria</taxon>
        <taxon>Pseudomonadales</taxon>
        <taxon>Pseudomonadaceae</taxon>
        <taxon>Pseudomonas</taxon>
    </lineage>
</organism>